<dbReference type="Pfam" id="PF03772">
    <property type="entry name" value="Competence"/>
    <property type="match status" value="1"/>
</dbReference>
<dbReference type="PANTHER" id="PTHR30619">
    <property type="entry name" value="DNA INTERNALIZATION/COMPETENCE PROTEIN COMEC/REC2"/>
    <property type="match status" value="1"/>
</dbReference>
<dbReference type="EMBL" id="VFOZ01000001">
    <property type="protein sequence ID" value="TQL94985.1"/>
    <property type="molecule type" value="Genomic_DNA"/>
</dbReference>
<sequence>MAASALGVALRMTAVGSGPVRALAVRDATARLDGVVTGDPKLILQTGAVHHRETVLVPVRVEEADQKRVRVPVLVLADDPLWKRLFPSQRIRFTAHLTTPRPGELLAAVALVRGPPVTVGTPSLPQRVAGTIRERLRRAASGLPSDQRGVLPGLVDGDTSLLQPDLADAFEKAGLTHLMAVSGENLSLILGAVLGLGRIAGLGRRAGPLLAGAAIIAFVIVARPSPSVLRRRSWGRSLSWRSSVGGSVRASRRSVAPCSFSC</sequence>
<protein>
    <submittedName>
        <fullName evidence="7">Competence protein</fullName>
    </submittedName>
</protein>
<feature type="domain" description="ComEC/Rec2-related protein" evidence="6">
    <location>
        <begin position="154"/>
        <end position="230"/>
    </location>
</feature>
<evidence type="ECO:0000256" key="2">
    <source>
        <dbReference type="ARBA" id="ARBA00022475"/>
    </source>
</evidence>
<keyword evidence="4" id="KW-1133">Transmembrane helix</keyword>
<dbReference type="Proteomes" id="UP000316096">
    <property type="component" value="Unassembled WGS sequence"/>
</dbReference>
<evidence type="ECO:0000256" key="4">
    <source>
        <dbReference type="ARBA" id="ARBA00022989"/>
    </source>
</evidence>
<dbReference type="InterPro" id="IPR004477">
    <property type="entry name" value="ComEC_N"/>
</dbReference>
<proteinExistence type="predicted"/>
<name>A0A543CD10_9ACTN</name>
<dbReference type="GO" id="GO:0005886">
    <property type="term" value="C:plasma membrane"/>
    <property type="evidence" value="ECO:0007669"/>
    <property type="project" value="UniProtKB-SubCell"/>
</dbReference>
<keyword evidence="3" id="KW-0812">Transmembrane</keyword>
<keyword evidence="5" id="KW-0472">Membrane</keyword>
<comment type="caution">
    <text evidence="7">The sequence shown here is derived from an EMBL/GenBank/DDBJ whole genome shotgun (WGS) entry which is preliminary data.</text>
</comment>
<dbReference type="InterPro" id="IPR052159">
    <property type="entry name" value="Competence_DNA_uptake"/>
</dbReference>
<organism evidence="7 8">
    <name type="scientific">Actinoallomurus bryophytorum</name>
    <dbReference type="NCBI Taxonomy" id="1490222"/>
    <lineage>
        <taxon>Bacteria</taxon>
        <taxon>Bacillati</taxon>
        <taxon>Actinomycetota</taxon>
        <taxon>Actinomycetes</taxon>
        <taxon>Streptosporangiales</taxon>
        <taxon>Thermomonosporaceae</taxon>
        <taxon>Actinoallomurus</taxon>
    </lineage>
</organism>
<evidence type="ECO:0000256" key="5">
    <source>
        <dbReference type="ARBA" id="ARBA00023136"/>
    </source>
</evidence>
<evidence type="ECO:0000313" key="7">
    <source>
        <dbReference type="EMBL" id="TQL94985.1"/>
    </source>
</evidence>
<dbReference type="PANTHER" id="PTHR30619:SF1">
    <property type="entry name" value="RECOMBINATION PROTEIN 2"/>
    <property type="match status" value="1"/>
</dbReference>
<accession>A0A543CD10</accession>
<gene>
    <name evidence="7" type="ORF">FB559_0475</name>
</gene>
<reference evidence="7 8" key="1">
    <citation type="submission" date="2019-06" db="EMBL/GenBank/DDBJ databases">
        <title>Sequencing the genomes of 1000 actinobacteria strains.</title>
        <authorList>
            <person name="Klenk H.-P."/>
        </authorList>
    </citation>
    <scope>NUCLEOTIDE SEQUENCE [LARGE SCALE GENOMIC DNA]</scope>
    <source>
        <strain evidence="7 8">DSM 102200</strain>
    </source>
</reference>
<evidence type="ECO:0000259" key="6">
    <source>
        <dbReference type="Pfam" id="PF03772"/>
    </source>
</evidence>
<keyword evidence="8" id="KW-1185">Reference proteome</keyword>
<keyword evidence="2" id="KW-1003">Cell membrane</keyword>
<comment type="subcellular location">
    <subcellularLocation>
        <location evidence="1">Cell membrane</location>
        <topology evidence="1">Multi-pass membrane protein</topology>
    </subcellularLocation>
</comment>
<evidence type="ECO:0000256" key="3">
    <source>
        <dbReference type="ARBA" id="ARBA00022692"/>
    </source>
</evidence>
<evidence type="ECO:0000256" key="1">
    <source>
        <dbReference type="ARBA" id="ARBA00004651"/>
    </source>
</evidence>
<evidence type="ECO:0000313" key="8">
    <source>
        <dbReference type="Proteomes" id="UP000316096"/>
    </source>
</evidence>
<dbReference type="AlphaFoldDB" id="A0A543CD10"/>